<comment type="function">
    <text evidence="3">NDH-1 shuttles electrons from NADH, via FMN and iron-sulfur (Fe-S) centers, to quinones in the respiratory chain. The immediate electron acceptor for the enzyme in this species is believed to be ubiquinone. Couples the redox reaction to proton translocation (for every two electrons transferred, four hydrogen ions are translocated across the cytoplasmic membrane), and thus conserves the redox energy in a proton gradient.</text>
</comment>
<keyword evidence="2 3" id="KW-0813">Transport</keyword>
<evidence type="ECO:0000256" key="2">
    <source>
        <dbReference type="ARBA" id="ARBA00022448"/>
    </source>
</evidence>
<dbReference type="RefSeq" id="WP_404544607.1">
    <property type="nucleotide sequence ID" value="NZ_JADIKJ010000002.1"/>
</dbReference>
<dbReference type="InterPro" id="IPR037232">
    <property type="entry name" value="NADH_quin_OxRdtase_su_C/D-like"/>
</dbReference>
<dbReference type="PANTHER" id="PTHR10884:SF14">
    <property type="entry name" value="NADH DEHYDROGENASE [UBIQUINONE] IRON-SULFUR PROTEIN 3, MITOCHONDRIAL"/>
    <property type="match status" value="1"/>
</dbReference>
<dbReference type="InterPro" id="IPR001268">
    <property type="entry name" value="NADH_UbQ_OxRdtase_30kDa_su"/>
</dbReference>
<name>A0ABW8JDG8_9GAMM</name>
<dbReference type="PANTHER" id="PTHR10884">
    <property type="entry name" value="NADH DEHYDROGENASE UBIQUINONE IRON-SULFUR PROTEIN 3"/>
    <property type="match status" value="1"/>
</dbReference>
<reference evidence="7 8" key="1">
    <citation type="submission" date="2020-10" db="EMBL/GenBank/DDBJ databases">
        <title>Phylogeny of dyella-like bacteria.</title>
        <authorList>
            <person name="Fu J."/>
        </authorList>
    </citation>
    <scope>NUCLEOTIDE SEQUENCE [LARGE SCALE GENOMIC DNA]</scope>
    <source>
        <strain evidence="7 8">JP1</strain>
    </source>
</reference>
<feature type="domain" description="NADH:ubiquinone oxidoreductase 30kDa subunit" evidence="6">
    <location>
        <begin position="34"/>
        <end position="193"/>
    </location>
</feature>
<evidence type="ECO:0000256" key="3">
    <source>
        <dbReference type="HAMAP-Rule" id="MF_01357"/>
    </source>
</evidence>
<dbReference type="HAMAP" id="MF_01357">
    <property type="entry name" value="NDH1_NuoC"/>
    <property type="match status" value="1"/>
</dbReference>
<keyword evidence="7" id="KW-0560">Oxidoreductase</keyword>
<accession>A0ABW8JDG8</accession>
<evidence type="ECO:0000313" key="8">
    <source>
        <dbReference type="Proteomes" id="UP001620461"/>
    </source>
</evidence>
<comment type="catalytic activity">
    <reaction evidence="3 5">
        <text>a quinone + NADH + 5 H(+)(in) = a quinol + NAD(+) + 4 H(+)(out)</text>
        <dbReference type="Rhea" id="RHEA:57888"/>
        <dbReference type="ChEBI" id="CHEBI:15378"/>
        <dbReference type="ChEBI" id="CHEBI:24646"/>
        <dbReference type="ChEBI" id="CHEBI:57540"/>
        <dbReference type="ChEBI" id="CHEBI:57945"/>
        <dbReference type="ChEBI" id="CHEBI:132124"/>
    </reaction>
</comment>
<evidence type="ECO:0000256" key="4">
    <source>
        <dbReference type="RuleBase" id="RU003456"/>
    </source>
</evidence>
<comment type="caution">
    <text evidence="7">The sequence shown here is derived from an EMBL/GenBank/DDBJ whole genome shotgun (WGS) entry which is preliminary data.</text>
</comment>
<dbReference type="InterPro" id="IPR010218">
    <property type="entry name" value="NADH_DH_suC"/>
</dbReference>
<sequence length="243" mass="27683">MSDTHIHSPLVERLSARFGDLLQITVAHGQVMAEVASANLLAVATALRDEPGFRFTEAVDLCGIDYLGYGQTEWDTTDVSSTGFSRGVEGEAQGRFAWADRPRSVSIPRRFASVFHLLSIEYNQRLRVRVFCEDDSLPVLPSLVHIWPGLNWFERESFDLYGIIYDGHPDLRRILTDYGFVGHPFRKDFPLIGNVEVRYDPEQKRVVYEPVSIEPRVLVPRVIRDDADLIQAKAEAADHWREN</sequence>
<keyword evidence="3 5" id="KW-0874">Quinone</keyword>
<keyword evidence="3" id="KW-0830">Ubiquinone</keyword>
<dbReference type="EC" id="7.1.1.-" evidence="3"/>
<keyword evidence="3 4" id="KW-0520">NAD</keyword>
<evidence type="ECO:0000313" key="7">
    <source>
        <dbReference type="EMBL" id="MFK2899133.1"/>
    </source>
</evidence>
<dbReference type="NCBIfam" id="NF004730">
    <property type="entry name" value="PRK06074.1-1"/>
    <property type="match status" value="1"/>
</dbReference>
<keyword evidence="3" id="KW-0472">Membrane</keyword>
<evidence type="ECO:0000256" key="1">
    <source>
        <dbReference type="ARBA" id="ARBA00007569"/>
    </source>
</evidence>
<dbReference type="EMBL" id="JADIKJ010000002">
    <property type="protein sequence ID" value="MFK2899133.1"/>
    <property type="molecule type" value="Genomic_DNA"/>
</dbReference>
<comment type="subunit">
    <text evidence="3">NDH-1 is composed of 14 different subunits. Subunits NuoB, C, D, E, F, and G constitute the peripheral sector of the complex.</text>
</comment>
<dbReference type="Pfam" id="PF00329">
    <property type="entry name" value="Complex1_30kDa"/>
    <property type="match status" value="1"/>
</dbReference>
<comment type="subcellular location">
    <subcellularLocation>
        <location evidence="3">Cell membrane</location>
        <topology evidence="3">Peripheral membrane protein</topology>
        <orientation evidence="3">Cytoplasmic side</orientation>
    </subcellularLocation>
</comment>
<dbReference type="Proteomes" id="UP001620461">
    <property type="component" value="Unassembled WGS sequence"/>
</dbReference>
<evidence type="ECO:0000259" key="6">
    <source>
        <dbReference type="Pfam" id="PF00329"/>
    </source>
</evidence>
<protein>
    <recommendedName>
        <fullName evidence="3">NADH-quinone oxidoreductase subunit C</fullName>
        <ecNumber evidence="3">7.1.1.-</ecNumber>
    </recommendedName>
    <alternativeName>
        <fullName evidence="3">NADH dehydrogenase I subunit C</fullName>
    </alternativeName>
    <alternativeName>
        <fullName evidence="3">NDH-1 subunit C</fullName>
    </alternativeName>
</protein>
<keyword evidence="8" id="KW-1185">Reference proteome</keyword>
<keyword evidence="3" id="KW-1003">Cell membrane</keyword>
<dbReference type="Gene3D" id="3.30.460.80">
    <property type="entry name" value="NADH:ubiquinone oxidoreductase, 30kDa subunit"/>
    <property type="match status" value="1"/>
</dbReference>
<evidence type="ECO:0000256" key="5">
    <source>
        <dbReference type="RuleBase" id="RU003582"/>
    </source>
</evidence>
<comment type="similarity">
    <text evidence="1 3 4">Belongs to the complex I 30 kDa subunit family.</text>
</comment>
<dbReference type="PROSITE" id="PS00542">
    <property type="entry name" value="COMPLEX1_30K"/>
    <property type="match status" value="1"/>
</dbReference>
<organism evidence="7 8">
    <name type="scientific">Dyella jejuensis</name>
    <dbReference type="NCBI Taxonomy" id="1432009"/>
    <lineage>
        <taxon>Bacteria</taxon>
        <taxon>Pseudomonadati</taxon>
        <taxon>Pseudomonadota</taxon>
        <taxon>Gammaproteobacteria</taxon>
        <taxon>Lysobacterales</taxon>
        <taxon>Rhodanobacteraceae</taxon>
        <taxon>Dyella</taxon>
    </lineage>
</organism>
<dbReference type="InterPro" id="IPR020396">
    <property type="entry name" value="NADH_UbQ_OxRdtase_CS"/>
</dbReference>
<proteinExistence type="inferred from homology"/>
<keyword evidence="3 4" id="KW-1278">Translocase</keyword>
<dbReference type="SUPFAM" id="SSF143243">
    <property type="entry name" value="Nqo5-like"/>
    <property type="match status" value="1"/>
</dbReference>
<gene>
    <name evidence="3" type="primary">nuoC</name>
    <name evidence="7" type="ORF">ISP15_02195</name>
</gene>
<dbReference type="GO" id="GO:0050136">
    <property type="term" value="F:NADH dehydrogenase (quinone) (non-electrogenic) activity"/>
    <property type="evidence" value="ECO:0007669"/>
    <property type="project" value="UniProtKB-EC"/>
</dbReference>